<gene>
    <name evidence="1" type="ORF">F503_07617</name>
</gene>
<dbReference type="VEuPathDB" id="FungiDB:F503_07617"/>
<dbReference type="HOGENOM" id="CLU_1661313_0_0_1"/>
<name>S3CCV7_OPHP1</name>
<accession>S3CCV7</accession>
<evidence type="ECO:0000313" key="1">
    <source>
        <dbReference type="EMBL" id="EPE09841.1"/>
    </source>
</evidence>
<protein>
    <submittedName>
        <fullName evidence="1">Uncharacterized protein</fullName>
    </submittedName>
</protein>
<keyword evidence="2" id="KW-1185">Reference proteome</keyword>
<dbReference type="Proteomes" id="UP000016923">
    <property type="component" value="Unassembled WGS sequence"/>
</dbReference>
<evidence type="ECO:0000313" key="2">
    <source>
        <dbReference type="Proteomes" id="UP000016923"/>
    </source>
</evidence>
<reference evidence="1 2" key="1">
    <citation type="journal article" date="2013" name="BMC Genomics">
        <title>The genome and transcriptome of the pine saprophyte Ophiostoma piceae, and a comparison with the bark beetle-associated pine pathogen Grosmannia clavigera.</title>
        <authorList>
            <person name="Haridas S."/>
            <person name="Wang Y."/>
            <person name="Lim L."/>
            <person name="Massoumi Alamouti S."/>
            <person name="Jackman S."/>
            <person name="Docking R."/>
            <person name="Robertson G."/>
            <person name="Birol I."/>
            <person name="Bohlmann J."/>
            <person name="Breuil C."/>
        </authorList>
    </citation>
    <scope>NUCLEOTIDE SEQUENCE [LARGE SCALE GENOMIC DNA]</scope>
    <source>
        <strain evidence="1 2">UAMH 11346</strain>
    </source>
</reference>
<sequence length="159" mass="16289">MAFAGVIYSRANIIVKRDNPLEVQTFKPNGKPTGTAASADNTVAGSIGQVVLDWGTITATVVTPKPVTCNFNMPSTMPAGTFTSSPVAGFYTISVPGSHAGAMEEIGVFIEATGADDIGESPNLDRCVGGINGTTPLTFVSVAPVSSTGSQSTTRLSIY</sequence>
<dbReference type="AlphaFoldDB" id="S3CCV7"/>
<dbReference type="OrthoDB" id="5413794at2759"/>
<organism evidence="1 2">
    <name type="scientific">Ophiostoma piceae (strain UAMH 11346)</name>
    <name type="common">Sap stain fungus</name>
    <dbReference type="NCBI Taxonomy" id="1262450"/>
    <lineage>
        <taxon>Eukaryota</taxon>
        <taxon>Fungi</taxon>
        <taxon>Dikarya</taxon>
        <taxon>Ascomycota</taxon>
        <taxon>Pezizomycotina</taxon>
        <taxon>Sordariomycetes</taxon>
        <taxon>Sordariomycetidae</taxon>
        <taxon>Ophiostomatales</taxon>
        <taxon>Ophiostomataceae</taxon>
        <taxon>Ophiostoma</taxon>
    </lineage>
</organism>
<proteinExistence type="predicted"/>
<dbReference type="EMBL" id="KE148147">
    <property type="protein sequence ID" value="EPE09841.1"/>
    <property type="molecule type" value="Genomic_DNA"/>
</dbReference>